<organism evidence="1">
    <name type="scientific">marine sediment metagenome</name>
    <dbReference type="NCBI Taxonomy" id="412755"/>
    <lineage>
        <taxon>unclassified sequences</taxon>
        <taxon>metagenomes</taxon>
        <taxon>ecological metagenomes</taxon>
    </lineage>
</organism>
<dbReference type="AlphaFoldDB" id="A0A0F9FRF4"/>
<name>A0A0F9FRF4_9ZZZZ</name>
<reference evidence="1" key="1">
    <citation type="journal article" date="2015" name="Nature">
        <title>Complex archaea that bridge the gap between prokaryotes and eukaryotes.</title>
        <authorList>
            <person name="Spang A."/>
            <person name="Saw J.H."/>
            <person name="Jorgensen S.L."/>
            <person name="Zaremba-Niedzwiedzka K."/>
            <person name="Martijn J."/>
            <person name="Lind A.E."/>
            <person name="van Eijk R."/>
            <person name="Schleper C."/>
            <person name="Guy L."/>
            <person name="Ettema T.J."/>
        </authorList>
    </citation>
    <scope>NUCLEOTIDE SEQUENCE</scope>
</reference>
<protein>
    <submittedName>
        <fullName evidence="1">Uncharacterized protein</fullName>
    </submittedName>
</protein>
<accession>A0A0F9FRF4</accession>
<comment type="caution">
    <text evidence="1">The sequence shown here is derived from an EMBL/GenBank/DDBJ whole genome shotgun (WGS) entry which is preliminary data.</text>
</comment>
<gene>
    <name evidence="1" type="ORF">LCGC14_1999620</name>
</gene>
<proteinExistence type="predicted"/>
<evidence type="ECO:0000313" key="1">
    <source>
        <dbReference type="EMBL" id="KKL80951.1"/>
    </source>
</evidence>
<sequence length="65" mass="7725">MTDLELARKQARELREKYVRKGFLRPLRKGEKVLCPLLEISIARKLRLGKRKRICLKCIFPECVI</sequence>
<dbReference type="EMBL" id="LAZR01022704">
    <property type="protein sequence ID" value="KKL80951.1"/>
    <property type="molecule type" value="Genomic_DNA"/>
</dbReference>